<dbReference type="OrthoDB" id="5577209at2759"/>
<dbReference type="PANTHER" id="PTHR21494:SF0">
    <property type="entry name" value="ACTIVATING SIGNAL COINTEGRATOR 1 COMPLEX SUBUNIT 2"/>
    <property type="match status" value="1"/>
</dbReference>
<feature type="region of interest" description="Disordered" evidence="1">
    <location>
        <begin position="571"/>
        <end position="670"/>
    </location>
</feature>
<dbReference type="PANTHER" id="PTHR21494">
    <property type="entry name" value="ACTIVATING SIGNAL COINTEGRATOR 1 COMPLEX SUBUNIT 2 ASC-1 COMPLEX SUBUNIT P100"/>
    <property type="match status" value="1"/>
</dbReference>
<feature type="compositionally biased region" description="Basic residues" evidence="1">
    <location>
        <begin position="606"/>
        <end position="620"/>
    </location>
</feature>
<proteinExistence type="predicted"/>
<dbReference type="Proteomes" id="UP000011096">
    <property type="component" value="Unassembled WGS sequence"/>
</dbReference>
<dbReference type="AlphaFoldDB" id="A0A7J6ILS8"/>
<dbReference type="EMBL" id="ANPB02000008">
    <property type="protein sequence ID" value="KAF4477683.1"/>
    <property type="molecule type" value="Genomic_DNA"/>
</dbReference>
<dbReference type="GeneID" id="43609038"/>
<evidence type="ECO:0000313" key="3">
    <source>
        <dbReference type="Proteomes" id="UP000011096"/>
    </source>
</evidence>
<protein>
    <submittedName>
        <fullName evidence="2">Activating signal cointegrator 1 complex subunit 2</fullName>
    </submittedName>
</protein>
<dbReference type="InterPro" id="IPR052586">
    <property type="entry name" value="ASCC2"/>
</dbReference>
<feature type="compositionally biased region" description="Basic residues" evidence="1">
    <location>
        <begin position="640"/>
        <end position="664"/>
    </location>
</feature>
<evidence type="ECO:0000256" key="1">
    <source>
        <dbReference type="SAM" id="MobiDB-lite"/>
    </source>
</evidence>
<keyword evidence="3" id="KW-1185">Reference proteome</keyword>
<dbReference type="InterPro" id="IPR041800">
    <property type="entry name" value="ASCC2_CUE"/>
</dbReference>
<dbReference type="InterPro" id="IPR009060">
    <property type="entry name" value="UBA-like_sf"/>
</dbReference>
<reference evidence="2 3" key="1">
    <citation type="submission" date="2012-08" db="EMBL/GenBank/DDBJ databases">
        <authorList>
            <person name="Gan P.H.P."/>
            <person name="Ikeda K."/>
            <person name="Irieda H."/>
            <person name="Narusaka M."/>
            <person name="O'Connell R.J."/>
            <person name="Narusaka Y."/>
            <person name="Takano Y."/>
            <person name="Kubo Y."/>
            <person name="Shirasu K."/>
        </authorList>
    </citation>
    <scope>NUCLEOTIDE SEQUENCE [LARGE SCALE GENOMIC DNA]</scope>
    <source>
        <strain evidence="2 3">Nara gc5</strain>
    </source>
</reference>
<feature type="compositionally biased region" description="Acidic residues" evidence="1">
    <location>
        <begin position="468"/>
        <end position="481"/>
    </location>
</feature>
<dbReference type="CDD" id="cd14364">
    <property type="entry name" value="CUE_ASCC2"/>
    <property type="match status" value="1"/>
</dbReference>
<dbReference type="InParanoid" id="A0A7J6ILS8"/>
<name>A0A7J6ILS8_COLFN</name>
<feature type="region of interest" description="Disordered" evidence="1">
    <location>
        <begin position="468"/>
        <end position="497"/>
    </location>
</feature>
<organism evidence="2 3">
    <name type="scientific">Colletotrichum fructicola (strain Nara gc5)</name>
    <name type="common">Anthracnose fungus</name>
    <name type="synonym">Colletotrichum gloeosporioides (strain Nara gc5)</name>
    <dbReference type="NCBI Taxonomy" id="1213859"/>
    <lineage>
        <taxon>Eukaryota</taxon>
        <taxon>Fungi</taxon>
        <taxon>Dikarya</taxon>
        <taxon>Ascomycota</taxon>
        <taxon>Pezizomycotina</taxon>
        <taxon>Sordariomycetes</taxon>
        <taxon>Hypocreomycetidae</taxon>
        <taxon>Glomerellales</taxon>
        <taxon>Glomerellaceae</taxon>
        <taxon>Colletotrichum</taxon>
        <taxon>Colletotrichum gloeosporioides species complex</taxon>
    </lineage>
</organism>
<comment type="caution">
    <text evidence="2">The sequence shown here is derived from an EMBL/GenBank/DDBJ whole genome shotgun (WGS) entry which is preliminary data.</text>
</comment>
<accession>A0A7J6ILS8</accession>
<evidence type="ECO:0000313" key="2">
    <source>
        <dbReference type="EMBL" id="KAF4477683.1"/>
    </source>
</evidence>
<dbReference type="RefSeq" id="XP_031878515.2">
    <property type="nucleotide sequence ID" value="XM_032024874.2"/>
</dbReference>
<reference evidence="2 3" key="2">
    <citation type="submission" date="2020-04" db="EMBL/GenBank/DDBJ databases">
        <title>Genome sequencing and assembly of multiple isolates from the Colletotrichum gloeosporioides species complex.</title>
        <authorList>
            <person name="Gan P."/>
            <person name="Shirasu K."/>
        </authorList>
    </citation>
    <scope>NUCLEOTIDE SEQUENCE [LARGE SCALE GENOMIC DNA]</scope>
    <source>
        <strain evidence="2 3">Nara gc5</strain>
    </source>
</reference>
<gene>
    <name evidence="2" type="primary">ASCC2</name>
    <name evidence="2" type="ORF">CGGC5_v014074</name>
</gene>
<dbReference type="Gene3D" id="1.10.8.10">
    <property type="entry name" value="DNA helicase RuvA subunit, C-terminal domain"/>
    <property type="match status" value="1"/>
</dbReference>
<sequence length="670" mass="71984">MATLPPFALFPSSKWRSHLTPQDWNALIDAWTTLSQAYLAQTDAQLSKAVSKDDSLPAFLSTFITEVAGASPAATIGSSAPAKVLLRTAFTLTARLLTLSSPPPIPLTTPTFLASFSKLFRKNAPSVLTKAWKAHAAAFETSLAGLKKSLTQSLEAGMKADLKSLESRLAGLNHLLHASPDAAGFFLAGSDFSDGLVSAFKITNPPLRKVLITTMYLCLIGLTEGETPRFGMLADVLFSLKSAAETHKAGPLNVNDSLVAELVTVTPVLKQLLKRAEEKGAASTALKTRISALEGFKKPGGGFMRPKRLVKRKVDKGKGVVDAEDVQAELHIHRQSQIALIQDLFPDLGSAFVSKLFDEFGDDTEVVTSHLLEDDLPPHLRDLNRGEQLSPKIERRFSHDIAPRPTPPQLPQRHNVFDDDELDRLDLDVSKLHFGKRNPEKTADDVLKDRSTAPNKAAILSALAAFDSDDDERDDTYDADDVGGTVDAGANEEADGQNDASEETLFKAFQADPTVFDRQAATRRGQPRARLREETGMTDEAIEGWAVMLARNPAQKRRLEAKYSGAAAFTGAQTELRSTAWRASPAGSGAEESEQDGAGGSSRGGRGGRGRGGGRSRGRGGGRGGNVAGPTGDKDTEAARRRKEASKGSRANHNRRDQRAKKMGRGGLPG</sequence>
<dbReference type="SUPFAM" id="SSF46934">
    <property type="entry name" value="UBA-like"/>
    <property type="match status" value="1"/>
</dbReference>
<dbReference type="GO" id="GO:0043130">
    <property type="term" value="F:ubiquitin binding"/>
    <property type="evidence" value="ECO:0007669"/>
    <property type="project" value="TreeGrafter"/>
</dbReference>